<evidence type="ECO:0000256" key="17">
    <source>
        <dbReference type="PROSITE-ProRule" id="PRU00091"/>
    </source>
</evidence>
<evidence type="ECO:0000256" key="3">
    <source>
        <dbReference type="ARBA" id="ARBA00022475"/>
    </source>
</evidence>
<keyword evidence="5" id="KW-0812">Transmembrane</keyword>
<feature type="coiled-coil region" evidence="18">
    <location>
        <begin position="979"/>
        <end position="1011"/>
    </location>
</feature>
<evidence type="ECO:0000256" key="7">
    <source>
        <dbReference type="ARBA" id="ARBA00022771"/>
    </source>
</evidence>
<evidence type="ECO:0000256" key="12">
    <source>
        <dbReference type="ARBA" id="ARBA00022989"/>
    </source>
</evidence>
<evidence type="ECO:0000256" key="6">
    <source>
        <dbReference type="ARBA" id="ARBA00022723"/>
    </source>
</evidence>
<keyword evidence="8" id="KW-0378">Hydrolase</keyword>
<reference evidence="21 22" key="1">
    <citation type="journal article" date="2024" name="Science">
        <title>Giant polyketide synthase enzymes in the biosynthesis of giant marine polyether toxins.</title>
        <authorList>
            <person name="Fallon T.R."/>
            <person name="Shende V.V."/>
            <person name="Wierzbicki I.H."/>
            <person name="Pendleton A.L."/>
            <person name="Watervoot N.F."/>
            <person name="Auber R.P."/>
            <person name="Gonzalez D.J."/>
            <person name="Wisecaver J.H."/>
            <person name="Moore B.S."/>
        </authorList>
    </citation>
    <scope>NUCLEOTIDE SEQUENCE [LARGE SCALE GENOMIC DNA]</scope>
    <source>
        <strain evidence="21 22">12B1</strain>
    </source>
</reference>
<evidence type="ECO:0000256" key="2">
    <source>
        <dbReference type="ARBA" id="ARBA00004651"/>
    </source>
</evidence>
<dbReference type="InterPro" id="IPR052214">
    <property type="entry name" value="DAG_Lipase-Related"/>
</dbReference>
<dbReference type="PROSITE" id="PS50178">
    <property type="entry name" value="ZF_FYVE"/>
    <property type="match status" value="2"/>
</dbReference>
<evidence type="ECO:0000259" key="20">
    <source>
        <dbReference type="PROSITE" id="PS50178"/>
    </source>
</evidence>
<dbReference type="InterPro" id="IPR002921">
    <property type="entry name" value="Fungal_lipase-type"/>
</dbReference>
<evidence type="ECO:0000313" key="22">
    <source>
        <dbReference type="Proteomes" id="UP001515480"/>
    </source>
</evidence>
<keyword evidence="22" id="KW-1185">Reference proteome</keyword>
<keyword evidence="11" id="KW-0442">Lipid degradation</keyword>
<sequence length="1178" mass="122772">MPHNPSPPSASPPAPLPASTSSSSPAPLPASTSTSPPAPRPPLPASTSSSPPAPLPASTSASPPAPCPPLPASTSASPPAPCPPLPDSTSSSPPAPLPASTSASPPAPLPPRPASTSSSPPKPAPPTLTATLLPSPSASSRLLSVHLSQPSGTASSWVVQTTRGWWAWPTQHRVLAPEDEAEQGLLLTHVGGAPLRVRAYALSRDGKASGWGEEAAAEPEGGRRVAPRVLLRLLPAARGVRVAISPPGNHAASEAEAAPPVSSTRRGVVSVKGTEMTPLRAEAKADPAAAAAAAEADAPRAALAACGGGEGEAQKGLLACTSSAVGSTLRGLGRAVGGTFSELAGSAVEASIDSALVLGHAVLRGGRRDVIMEREAWQARRTRPLPPALSPLSPPRPRPPPLRTPQAPKPSAPPFAYAEQCEGCVAAGEPAPTFGLARHRHHCRHCGGSFCADHLRWRCRLPKFEGLETPQRVCEACVLVLRREEYENRGAERAVRVADFVAGALPPFEEVLEDTAAAKARRVGRAGLQLAKSLPLSGRAMAAIHSIDAMRKFGRLGVAGVLLKDDLINLLVMLRTYGSPASKGRSLAELAGALYYSMARQRALRGCNPLAEAEAHAECTPASVQEVEELSELAPLALNAAYQRTLVDAQRHAALRGFELLFAQLSTAHNQTAFLVVGQRARRVAVVAVRGTNDLSDAMIDARALGQRLDACGATGWAHSGMLTAARWLLDELRAPLLQLAAAGYRLVLTGHSLGAGVATLLAALLRPLVGGVRCVGFATPPVASGEALLAQLEGFCVTIVHRNDAIPRTTIKSCTQVVTELASYDEWKVDAREDWQGIKLRARQLWSPQLRQRALLAAPPTGRASDAPCAALPAAACVAVHIAAVGARLQLQLRPTPHGGVAARLVVCPPRARVQLLARGEARRPSGGEAMLQAVGGAEAEGGTAGGLALEQLSGGGVEADGLSSAPADAEAITAALYAAAEEEAAVMRAAEEEARVELERDEAVREERAAVDAGVLAKLEESAGEFAFEYDPKAPTLRVPGKVLKLYQVHGVYRACWVPCEHASLAQIVLVPHMISDHLGKAYLSALKSVKAAMHATRAPPAWVPFDVAPPTCACCASPFSWESTLKSQAQQVCARHHCRSCGRVVCDPCSKNRACLPEFGIVQPARVCDACYYQA</sequence>
<evidence type="ECO:0000256" key="11">
    <source>
        <dbReference type="ARBA" id="ARBA00022963"/>
    </source>
</evidence>
<dbReference type="SUPFAM" id="SSF53474">
    <property type="entry name" value="alpha/beta-Hydrolases"/>
    <property type="match status" value="1"/>
</dbReference>
<feature type="compositionally biased region" description="Low complexity" evidence="19">
    <location>
        <begin position="45"/>
        <end position="62"/>
    </location>
</feature>
<evidence type="ECO:0000256" key="1">
    <source>
        <dbReference type="ARBA" id="ARBA00001913"/>
    </source>
</evidence>
<proteinExistence type="predicted"/>
<dbReference type="AlphaFoldDB" id="A0AB34ITW9"/>
<feature type="compositionally biased region" description="Pro residues" evidence="19">
    <location>
        <begin position="384"/>
        <end position="413"/>
    </location>
</feature>
<feature type="region of interest" description="Disordered" evidence="19">
    <location>
        <begin position="381"/>
        <end position="413"/>
    </location>
</feature>
<evidence type="ECO:0000256" key="19">
    <source>
        <dbReference type="SAM" id="MobiDB-lite"/>
    </source>
</evidence>
<dbReference type="Pfam" id="PF01363">
    <property type="entry name" value="FYVE"/>
    <property type="match status" value="2"/>
</dbReference>
<evidence type="ECO:0000256" key="4">
    <source>
        <dbReference type="ARBA" id="ARBA00022553"/>
    </source>
</evidence>
<evidence type="ECO:0000256" key="5">
    <source>
        <dbReference type="ARBA" id="ARBA00022692"/>
    </source>
</evidence>
<evidence type="ECO:0000256" key="14">
    <source>
        <dbReference type="ARBA" id="ARBA00023136"/>
    </source>
</evidence>
<comment type="subcellular location">
    <subcellularLocation>
        <location evidence="2">Cell membrane</location>
        <topology evidence="2">Multi-pass membrane protein</topology>
    </subcellularLocation>
</comment>
<dbReference type="Gene3D" id="3.30.40.10">
    <property type="entry name" value="Zinc/RING finger domain, C3HC4 (zinc finger)"/>
    <property type="match status" value="2"/>
</dbReference>
<keyword evidence="14" id="KW-0472">Membrane</keyword>
<dbReference type="CDD" id="cd00519">
    <property type="entry name" value="Lipase_3"/>
    <property type="match status" value="1"/>
</dbReference>
<evidence type="ECO:0000256" key="10">
    <source>
        <dbReference type="ARBA" id="ARBA00022837"/>
    </source>
</evidence>
<dbReference type="GO" id="GO:0005886">
    <property type="term" value="C:plasma membrane"/>
    <property type="evidence" value="ECO:0007669"/>
    <property type="project" value="UniProtKB-SubCell"/>
</dbReference>
<dbReference type="Pfam" id="PF01764">
    <property type="entry name" value="Lipase_3"/>
    <property type="match status" value="1"/>
</dbReference>
<dbReference type="GO" id="GO:0008270">
    <property type="term" value="F:zinc ion binding"/>
    <property type="evidence" value="ECO:0007669"/>
    <property type="project" value="UniProtKB-KW"/>
</dbReference>
<evidence type="ECO:0000256" key="18">
    <source>
        <dbReference type="SAM" id="Coils"/>
    </source>
</evidence>
<accession>A0AB34ITW9</accession>
<dbReference type="InterPro" id="IPR013083">
    <property type="entry name" value="Znf_RING/FYVE/PHD"/>
</dbReference>
<feature type="compositionally biased region" description="Low complexity" evidence="19">
    <location>
        <begin position="251"/>
        <end position="263"/>
    </location>
</feature>
<keyword evidence="4" id="KW-0597">Phosphoprotein</keyword>
<dbReference type="SMART" id="SM00064">
    <property type="entry name" value="FYVE"/>
    <property type="match status" value="2"/>
</dbReference>
<feature type="compositionally biased region" description="Low complexity" evidence="19">
    <location>
        <begin position="87"/>
        <end position="104"/>
    </location>
</feature>
<evidence type="ECO:0000256" key="9">
    <source>
        <dbReference type="ARBA" id="ARBA00022833"/>
    </source>
</evidence>
<feature type="compositionally biased region" description="Pro residues" evidence="19">
    <location>
        <begin position="1"/>
        <end position="16"/>
    </location>
</feature>
<feature type="region of interest" description="Disordered" evidence="19">
    <location>
        <begin position="245"/>
        <end position="270"/>
    </location>
</feature>
<keyword evidence="3" id="KW-1003">Cell membrane</keyword>
<comment type="caution">
    <text evidence="21">The sequence shown here is derived from an EMBL/GenBank/DDBJ whole genome shotgun (WGS) entry which is preliminary data.</text>
</comment>
<gene>
    <name evidence="21" type="ORF">AB1Y20_008743</name>
</gene>
<dbReference type="EC" id="3.1.1.116" evidence="16"/>
<dbReference type="InterPro" id="IPR000306">
    <property type="entry name" value="Znf_FYVE"/>
</dbReference>
<dbReference type="InterPro" id="IPR011011">
    <property type="entry name" value="Znf_FYVE_PHD"/>
</dbReference>
<keyword evidence="6" id="KW-0479">Metal-binding</keyword>
<comment type="cofactor">
    <cofactor evidence="1">
        <name>Ca(2+)</name>
        <dbReference type="ChEBI" id="CHEBI:29108"/>
    </cofactor>
</comment>
<keyword evidence="9" id="KW-0862">Zinc</keyword>
<evidence type="ECO:0000313" key="21">
    <source>
        <dbReference type="EMBL" id="KAL1504977.1"/>
    </source>
</evidence>
<feature type="domain" description="FYVE-type" evidence="20">
    <location>
        <begin position="418"/>
        <end position="482"/>
    </location>
</feature>
<name>A0AB34ITW9_PRYPA</name>
<keyword evidence="12" id="KW-1133">Transmembrane helix</keyword>
<dbReference type="PANTHER" id="PTHR45792">
    <property type="entry name" value="DIACYLGLYCEROL LIPASE HOMOLOG-RELATED"/>
    <property type="match status" value="1"/>
</dbReference>
<dbReference type="GO" id="GO:0016042">
    <property type="term" value="P:lipid catabolic process"/>
    <property type="evidence" value="ECO:0007669"/>
    <property type="project" value="UniProtKB-KW"/>
</dbReference>
<dbReference type="PANTHER" id="PTHR45792:SF8">
    <property type="entry name" value="DIACYLGLYCEROL LIPASE-ALPHA"/>
    <property type="match status" value="1"/>
</dbReference>
<organism evidence="21 22">
    <name type="scientific">Prymnesium parvum</name>
    <name type="common">Toxic golden alga</name>
    <dbReference type="NCBI Taxonomy" id="97485"/>
    <lineage>
        <taxon>Eukaryota</taxon>
        <taxon>Haptista</taxon>
        <taxon>Haptophyta</taxon>
        <taxon>Prymnesiophyceae</taxon>
        <taxon>Prymnesiales</taxon>
        <taxon>Prymnesiaceae</taxon>
        <taxon>Prymnesium</taxon>
    </lineage>
</organism>
<protein>
    <recommendedName>
        <fullName evidence="16">sn-1-specific diacylglycerol lipase</fullName>
        <ecNumber evidence="16">3.1.1.116</ecNumber>
    </recommendedName>
</protein>
<dbReference type="InterPro" id="IPR017455">
    <property type="entry name" value="Znf_FYVE-rel"/>
</dbReference>
<dbReference type="InterPro" id="IPR029058">
    <property type="entry name" value="AB_hydrolase_fold"/>
</dbReference>
<dbReference type="SUPFAM" id="SSF57903">
    <property type="entry name" value="FYVE/PHD zinc finger"/>
    <property type="match status" value="2"/>
</dbReference>
<dbReference type="CDD" id="cd15760">
    <property type="entry name" value="FYVE_scVPS27p_like"/>
    <property type="match status" value="1"/>
</dbReference>
<feature type="region of interest" description="Disordered" evidence="19">
    <location>
        <begin position="1"/>
        <end position="134"/>
    </location>
</feature>
<keyword evidence="10" id="KW-0106">Calcium</keyword>
<evidence type="ECO:0000256" key="15">
    <source>
        <dbReference type="ARBA" id="ARBA00024531"/>
    </source>
</evidence>
<keyword evidence="13" id="KW-0443">Lipid metabolism</keyword>
<comment type="catalytic activity">
    <reaction evidence="15">
        <text>a 1,2-diacyl-sn-glycerol + H2O = a 2-acylglycerol + a fatty acid + H(+)</text>
        <dbReference type="Rhea" id="RHEA:33275"/>
        <dbReference type="ChEBI" id="CHEBI:15377"/>
        <dbReference type="ChEBI" id="CHEBI:15378"/>
        <dbReference type="ChEBI" id="CHEBI:17389"/>
        <dbReference type="ChEBI" id="CHEBI:17815"/>
        <dbReference type="ChEBI" id="CHEBI:28868"/>
        <dbReference type="EC" id="3.1.1.116"/>
    </reaction>
    <physiologicalReaction direction="left-to-right" evidence="15">
        <dbReference type="Rhea" id="RHEA:33276"/>
    </physiologicalReaction>
</comment>
<dbReference type="GO" id="GO:0016298">
    <property type="term" value="F:lipase activity"/>
    <property type="evidence" value="ECO:0007669"/>
    <property type="project" value="TreeGrafter"/>
</dbReference>
<dbReference type="EMBL" id="JBGBPQ010000019">
    <property type="protein sequence ID" value="KAL1504977.1"/>
    <property type="molecule type" value="Genomic_DNA"/>
</dbReference>
<dbReference type="Gene3D" id="3.40.50.1820">
    <property type="entry name" value="alpha/beta hydrolase"/>
    <property type="match status" value="1"/>
</dbReference>
<evidence type="ECO:0000256" key="8">
    <source>
        <dbReference type="ARBA" id="ARBA00022801"/>
    </source>
</evidence>
<dbReference type="Proteomes" id="UP001515480">
    <property type="component" value="Unassembled WGS sequence"/>
</dbReference>
<feature type="domain" description="FYVE-type" evidence="20">
    <location>
        <begin position="1109"/>
        <end position="1178"/>
    </location>
</feature>
<keyword evidence="18" id="KW-0175">Coiled coil</keyword>
<evidence type="ECO:0000256" key="16">
    <source>
        <dbReference type="ARBA" id="ARBA00026104"/>
    </source>
</evidence>
<keyword evidence="7 17" id="KW-0863">Zinc-finger</keyword>
<feature type="compositionally biased region" description="Low complexity" evidence="19">
    <location>
        <begin position="17"/>
        <end position="35"/>
    </location>
</feature>
<evidence type="ECO:0000256" key="13">
    <source>
        <dbReference type="ARBA" id="ARBA00023098"/>
    </source>
</evidence>